<gene>
    <name evidence="2" type="ORF">NY014_15090</name>
</gene>
<dbReference type="InterPro" id="IPR036388">
    <property type="entry name" value="WH-like_DNA-bd_sf"/>
</dbReference>
<dbReference type="InterPro" id="IPR009061">
    <property type="entry name" value="DNA-bd_dom_put_sf"/>
</dbReference>
<sequence>MRIKNPFEILDERLANIEGLLIELKHPETSKTETPTKTILDTDELGAKLGVTRPTISRWRKENRIPFIQVGSVIRYDLEKVLEALENKKRR</sequence>
<feature type="domain" description="Helix-turn-helix" evidence="1">
    <location>
        <begin position="40"/>
        <end position="88"/>
    </location>
</feature>
<dbReference type="InterPro" id="IPR010093">
    <property type="entry name" value="SinI_DNA-bd"/>
</dbReference>
<dbReference type="Pfam" id="PF12728">
    <property type="entry name" value="HTH_17"/>
    <property type="match status" value="1"/>
</dbReference>
<dbReference type="InterPro" id="IPR041657">
    <property type="entry name" value="HTH_17"/>
</dbReference>
<organism evidence="2 3">
    <name type="scientific">Algoriphagus limi</name>
    <dbReference type="NCBI Taxonomy" id="2975273"/>
    <lineage>
        <taxon>Bacteria</taxon>
        <taxon>Pseudomonadati</taxon>
        <taxon>Bacteroidota</taxon>
        <taxon>Cytophagia</taxon>
        <taxon>Cytophagales</taxon>
        <taxon>Cyclobacteriaceae</taxon>
        <taxon>Algoriphagus</taxon>
    </lineage>
</organism>
<name>A0ABT2G911_9BACT</name>
<dbReference type="NCBIfam" id="TIGR01764">
    <property type="entry name" value="excise"/>
    <property type="match status" value="1"/>
</dbReference>
<dbReference type="RefSeq" id="WP_259415375.1">
    <property type="nucleotide sequence ID" value="NZ_JANWGH010000003.1"/>
</dbReference>
<accession>A0ABT2G911</accession>
<dbReference type="Gene3D" id="1.10.10.10">
    <property type="entry name" value="Winged helix-like DNA-binding domain superfamily/Winged helix DNA-binding domain"/>
    <property type="match status" value="1"/>
</dbReference>
<dbReference type="EMBL" id="JANWGH010000003">
    <property type="protein sequence ID" value="MCS5491764.1"/>
    <property type="molecule type" value="Genomic_DNA"/>
</dbReference>
<dbReference type="SUPFAM" id="SSF46955">
    <property type="entry name" value="Putative DNA-binding domain"/>
    <property type="match status" value="1"/>
</dbReference>
<protein>
    <submittedName>
        <fullName evidence="2">Helix-turn-helix domain-containing protein</fullName>
    </submittedName>
</protein>
<comment type="caution">
    <text evidence="2">The sequence shown here is derived from an EMBL/GenBank/DDBJ whole genome shotgun (WGS) entry which is preliminary data.</text>
</comment>
<evidence type="ECO:0000313" key="3">
    <source>
        <dbReference type="Proteomes" id="UP001206788"/>
    </source>
</evidence>
<evidence type="ECO:0000313" key="2">
    <source>
        <dbReference type="EMBL" id="MCS5491764.1"/>
    </source>
</evidence>
<reference evidence="2 3" key="1">
    <citation type="submission" date="2022-08" db="EMBL/GenBank/DDBJ databases">
        <title>Algoriphagus sp. CAU 1643 isolated from mud.</title>
        <authorList>
            <person name="Kim W."/>
        </authorList>
    </citation>
    <scope>NUCLEOTIDE SEQUENCE [LARGE SCALE GENOMIC DNA]</scope>
    <source>
        <strain evidence="2 3">CAU 1643</strain>
    </source>
</reference>
<proteinExistence type="predicted"/>
<evidence type="ECO:0000259" key="1">
    <source>
        <dbReference type="Pfam" id="PF12728"/>
    </source>
</evidence>
<dbReference type="Proteomes" id="UP001206788">
    <property type="component" value="Unassembled WGS sequence"/>
</dbReference>
<keyword evidence="3" id="KW-1185">Reference proteome</keyword>